<dbReference type="OrthoDB" id="4494341at2759"/>
<dbReference type="PROSITE" id="PS51384">
    <property type="entry name" value="FAD_FR"/>
    <property type="match status" value="1"/>
</dbReference>
<dbReference type="Proteomes" id="UP000325579">
    <property type="component" value="Unassembled WGS sequence"/>
</dbReference>
<proteinExistence type="inferred from homology"/>
<feature type="transmembrane region" description="Helical" evidence="4">
    <location>
        <begin position="260"/>
        <end position="281"/>
    </location>
</feature>
<feature type="domain" description="FAD-binding FR-type" evidence="5">
    <location>
        <begin position="311"/>
        <end position="426"/>
    </location>
</feature>
<dbReference type="InterPro" id="IPR017927">
    <property type="entry name" value="FAD-bd_FR_type"/>
</dbReference>
<keyword evidence="4" id="KW-0472">Membrane</keyword>
<dbReference type="PANTHER" id="PTHR32361">
    <property type="entry name" value="FERRIC/CUPRIC REDUCTASE TRANSMEMBRANE COMPONENT"/>
    <property type="match status" value="1"/>
</dbReference>
<dbReference type="Gene3D" id="3.40.50.80">
    <property type="entry name" value="Nucleotide-binding domain of ferredoxin-NADP reductase (FNR) module"/>
    <property type="match status" value="1"/>
</dbReference>
<sequence length="601" mass="69487">MANFPFTRKSPEHYTEKLGSLVETATELSLFHDCKVYIFVDYPQHGFIFKSIQDPIWPPPDQYLSRNLSIKRLYAEDLVYSRFTEAERKDFIQLVLFFCDLAHRWGLASEIYPQSPRSPDVEENDMCEMSEDSVPYPRSSWRVFGIDSLSPLQVAMVMVYFIGTAVCNFIGVNTPSEKGTRAAHLSLINLLPLYFSGGRDFSARLLGLSLETYGIIHRTAGFMTVIQATVHVVITYHEVPFDSGCMFLSLLLLPTVKRRVYEVFLVTHLACAVLGLIWIWQHLDPAHDLSRKYLLACICTFTITGTFQLLRIIYRNKVLGKRSVRMVMKPYAEDIVQAILHLPRPWEVRAGERINLGVPSLGIFYLFQSHPFSITWWEVNAEGEAISVSILFRARTGFTRKALKCMEPDREYWAWIDGPFGPSPVHNYGLSREVGDYGHILMITTGIGIAAQLPYIKELLYLHRNARVTTQKITLVWQLDRTGDWESSRDWLQNLVKQDDGYMLEVMVYDPSSADNIQVPRKIGHHDLISFYGGKVNWEKILSTEMKRQAGKLLVTVSARRRIRNLVRQLVRNSVWFDVELFELEFQPWQERRDWLSFFTP</sequence>
<feature type="transmembrane region" description="Helical" evidence="4">
    <location>
        <begin position="293"/>
        <end position="314"/>
    </location>
</feature>
<evidence type="ECO:0000256" key="4">
    <source>
        <dbReference type="SAM" id="Phobius"/>
    </source>
</evidence>
<gene>
    <name evidence="6" type="ORF">BDV37DRAFT_277291</name>
</gene>
<protein>
    <recommendedName>
        <fullName evidence="5">FAD-binding FR-type domain-containing protein</fullName>
    </recommendedName>
</protein>
<evidence type="ECO:0000256" key="2">
    <source>
        <dbReference type="ARBA" id="ARBA00022448"/>
    </source>
</evidence>
<evidence type="ECO:0000256" key="1">
    <source>
        <dbReference type="ARBA" id="ARBA00006278"/>
    </source>
</evidence>
<keyword evidence="4" id="KW-0812">Transmembrane</keyword>
<dbReference type="AlphaFoldDB" id="A0A5N7CRT6"/>
<dbReference type="InterPro" id="IPR051410">
    <property type="entry name" value="Ferric/Cupric_Reductase"/>
</dbReference>
<dbReference type="GO" id="GO:0006879">
    <property type="term" value="P:intracellular iron ion homeostasis"/>
    <property type="evidence" value="ECO:0007669"/>
    <property type="project" value="TreeGrafter"/>
</dbReference>
<dbReference type="SUPFAM" id="SSF52343">
    <property type="entry name" value="Ferredoxin reductase-like, C-terminal NADP-linked domain"/>
    <property type="match status" value="1"/>
</dbReference>
<evidence type="ECO:0000256" key="3">
    <source>
        <dbReference type="ARBA" id="ARBA00023002"/>
    </source>
</evidence>
<dbReference type="GeneID" id="43670422"/>
<keyword evidence="4" id="KW-1133">Transmembrane helix</keyword>
<evidence type="ECO:0000259" key="5">
    <source>
        <dbReference type="PROSITE" id="PS51384"/>
    </source>
</evidence>
<dbReference type="EMBL" id="ML736945">
    <property type="protein sequence ID" value="KAE8396950.1"/>
    <property type="molecule type" value="Genomic_DNA"/>
</dbReference>
<dbReference type="CDD" id="cd06186">
    <property type="entry name" value="NOX_Duox_like_FAD_NADP"/>
    <property type="match status" value="1"/>
</dbReference>
<dbReference type="Pfam" id="PF08030">
    <property type="entry name" value="NAD_binding_6"/>
    <property type="match status" value="1"/>
</dbReference>
<evidence type="ECO:0000313" key="7">
    <source>
        <dbReference type="Proteomes" id="UP000325579"/>
    </source>
</evidence>
<dbReference type="RefSeq" id="XP_031934269.1">
    <property type="nucleotide sequence ID" value="XM_032085731.1"/>
</dbReference>
<feature type="transmembrane region" description="Helical" evidence="4">
    <location>
        <begin position="152"/>
        <end position="172"/>
    </location>
</feature>
<accession>A0A5N7CRT6</accession>
<dbReference type="GO" id="GO:0015677">
    <property type="term" value="P:copper ion import"/>
    <property type="evidence" value="ECO:0007669"/>
    <property type="project" value="TreeGrafter"/>
</dbReference>
<keyword evidence="2" id="KW-0813">Transport</keyword>
<dbReference type="GO" id="GO:0000293">
    <property type="term" value="F:ferric-chelate reductase activity"/>
    <property type="evidence" value="ECO:0007669"/>
    <property type="project" value="TreeGrafter"/>
</dbReference>
<dbReference type="GO" id="GO:0005886">
    <property type="term" value="C:plasma membrane"/>
    <property type="evidence" value="ECO:0007669"/>
    <property type="project" value="TreeGrafter"/>
</dbReference>
<organism evidence="6 7">
    <name type="scientific">Aspergillus pseudonomiae</name>
    <dbReference type="NCBI Taxonomy" id="1506151"/>
    <lineage>
        <taxon>Eukaryota</taxon>
        <taxon>Fungi</taxon>
        <taxon>Dikarya</taxon>
        <taxon>Ascomycota</taxon>
        <taxon>Pezizomycotina</taxon>
        <taxon>Eurotiomycetes</taxon>
        <taxon>Eurotiomycetidae</taxon>
        <taxon>Eurotiales</taxon>
        <taxon>Aspergillaceae</taxon>
        <taxon>Aspergillus</taxon>
        <taxon>Aspergillus subgen. Circumdati</taxon>
    </lineage>
</organism>
<dbReference type="InterPro" id="IPR013121">
    <property type="entry name" value="Fe_red_NAD-bd_6"/>
</dbReference>
<dbReference type="PANTHER" id="PTHR32361:SF26">
    <property type="entry name" value="FAD-BINDING 8 DOMAIN-CONTAINING PROTEIN-RELATED"/>
    <property type="match status" value="1"/>
</dbReference>
<dbReference type="InterPro" id="IPR039261">
    <property type="entry name" value="FNR_nucleotide-bd"/>
</dbReference>
<evidence type="ECO:0000313" key="6">
    <source>
        <dbReference type="EMBL" id="KAE8396950.1"/>
    </source>
</evidence>
<keyword evidence="3" id="KW-0560">Oxidoreductase</keyword>
<keyword evidence="7" id="KW-1185">Reference proteome</keyword>
<reference evidence="6 7" key="1">
    <citation type="submission" date="2019-04" db="EMBL/GenBank/DDBJ databases">
        <authorList>
            <consortium name="DOE Joint Genome Institute"/>
            <person name="Mondo S."/>
            <person name="Kjaerbolling I."/>
            <person name="Vesth T."/>
            <person name="Frisvad J.C."/>
            <person name="Nybo J.L."/>
            <person name="Theobald S."/>
            <person name="Kildgaard S."/>
            <person name="Isbrandt T."/>
            <person name="Kuo A."/>
            <person name="Sato A."/>
            <person name="Lyhne E.K."/>
            <person name="Kogle M.E."/>
            <person name="Wiebenga A."/>
            <person name="Kun R.S."/>
            <person name="Lubbers R.J."/>
            <person name="Makela M.R."/>
            <person name="Barry K."/>
            <person name="Chovatia M."/>
            <person name="Clum A."/>
            <person name="Daum C."/>
            <person name="Haridas S."/>
            <person name="He G."/>
            <person name="LaButti K."/>
            <person name="Lipzen A."/>
            <person name="Riley R."/>
            <person name="Salamov A."/>
            <person name="Simmons B.A."/>
            <person name="Magnuson J.K."/>
            <person name="Henrissat B."/>
            <person name="Mortensen U.H."/>
            <person name="Larsen T.O."/>
            <person name="Devries R.P."/>
            <person name="Grigoriev I.V."/>
            <person name="Machida M."/>
            <person name="Baker S.E."/>
            <person name="Andersen M.R."/>
            <person name="Cantor M.N."/>
            <person name="Hua S.X."/>
        </authorList>
    </citation>
    <scope>NUCLEOTIDE SEQUENCE [LARGE SCALE GENOMIC DNA]</scope>
    <source>
        <strain evidence="6 7">CBS 119388</strain>
    </source>
</reference>
<name>A0A5N7CRT6_9EURO</name>
<comment type="similarity">
    <text evidence="1">Belongs to the ferric reductase (FRE) family.</text>
</comment>
<dbReference type="GO" id="GO:0006826">
    <property type="term" value="P:iron ion transport"/>
    <property type="evidence" value="ECO:0007669"/>
    <property type="project" value="TreeGrafter"/>
</dbReference>